<dbReference type="Proteomes" id="UP001143747">
    <property type="component" value="Unassembled WGS sequence"/>
</dbReference>
<proteinExistence type="predicted"/>
<name>A0A9Q4KW60_9EURY</name>
<dbReference type="PIRSF" id="PIRSF005852">
    <property type="entry name" value="UCP005852"/>
    <property type="match status" value="1"/>
</dbReference>
<evidence type="ECO:0000259" key="1">
    <source>
        <dbReference type="Pfam" id="PF26548"/>
    </source>
</evidence>
<organism evidence="2 3">
    <name type="scientific">Methanogenium marinum</name>
    <dbReference type="NCBI Taxonomy" id="348610"/>
    <lineage>
        <taxon>Archaea</taxon>
        <taxon>Methanobacteriati</taxon>
        <taxon>Methanobacteriota</taxon>
        <taxon>Stenosarchaea group</taxon>
        <taxon>Methanomicrobia</taxon>
        <taxon>Methanomicrobiales</taxon>
        <taxon>Methanomicrobiaceae</taxon>
        <taxon>Methanogenium</taxon>
    </lineage>
</organism>
<gene>
    <name evidence="2" type="ORF">L0665_10235</name>
</gene>
<sequence>MTEIRLNGERLEVPEGAQLGDIIPGHPPECSVAVIRPADKISAVTRNIRVATTAGEIIIELTGDIPSFLQDKISAGAPDNGTHPELLILKWADRQAASFGPFPTNIVPERSPHRYARGDVILGCGGYDREKSFLLFSITTHIADHGAAKGGGIVGRVVSGMSVPEEWKPKDAITAMERIIQSADASNAFATTKQDVLLEDGMSIITHVQARATGYRDETIDITRAQSVEHLLLTNRTGRYHVSLDASTHIRDDHMRESEVFYEGEPHSRFDGTVTVRVSGKNRGSAYIYTDDIAGSPNHTVVASVEHGIELAHIANAGDTFLFNVEPAQFDVRGMALSDAKMSAENRGITLVSDDEIGDRVIISQTPETTLEVLAEKKVSVTTIPISHVISVELFDSDAPLSCYTFRSITGLRWHDIGEMPLLIHFDDVSLFQPQIKKGTNINIENTPKGSVPANMLAITNDSRKSAGLIGCRTTENDEYGPTSEPFEGTNIIGRVCEPEKLSALKEGSIVYIREVKN</sequence>
<comment type="caution">
    <text evidence="2">The sequence shown here is derived from an EMBL/GenBank/DDBJ whole genome shotgun (WGS) entry which is preliminary data.</text>
</comment>
<dbReference type="AlphaFoldDB" id="A0A9Q4KW60"/>
<accession>A0A9Q4KW60</accession>
<dbReference type="NCBIfam" id="TIGR03268">
    <property type="entry name" value="methan_mark_3"/>
    <property type="match status" value="1"/>
</dbReference>
<keyword evidence="3" id="KW-1185">Reference proteome</keyword>
<dbReference type="EMBL" id="JAKELO010000002">
    <property type="protein sequence ID" value="MDE4908985.1"/>
    <property type="molecule type" value="Genomic_DNA"/>
</dbReference>
<evidence type="ECO:0000313" key="3">
    <source>
        <dbReference type="Proteomes" id="UP001143747"/>
    </source>
</evidence>
<reference evidence="2" key="1">
    <citation type="submission" date="2022-01" db="EMBL/GenBank/DDBJ databases">
        <title>Draft genome of Methanogenium marinum DSM 15558.</title>
        <authorList>
            <person name="Chen S.-C."/>
            <person name="You Y.-T."/>
        </authorList>
    </citation>
    <scope>NUCLEOTIDE SEQUENCE</scope>
    <source>
        <strain evidence="2">DSM 15558</strain>
    </source>
</reference>
<dbReference type="InterPro" id="IPR058492">
    <property type="entry name" value="DUF8179"/>
</dbReference>
<dbReference type="InterPro" id="IPR016466">
    <property type="entry name" value="Methan_mark_3"/>
</dbReference>
<feature type="domain" description="Putative peptidyl-prolyl cis-trans isomerase" evidence="1">
    <location>
        <begin position="390"/>
        <end position="516"/>
    </location>
</feature>
<protein>
    <submittedName>
        <fullName evidence="2">Methanogenesis marker 3 protein</fullName>
    </submittedName>
</protein>
<dbReference type="Pfam" id="PF26548">
    <property type="entry name" value="DUF8179"/>
    <property type="match status" value="1"/>
</dbReference>
<dbReference type="RefSeq" id="WP_274925594.1">
    <property type="nucleotide sequence ID" value="NZ_JAKELO010000002.1"/>
</dbReference>
<evidence type="ECO:0000313" key="2">
    <source>
        <dbReference type="EMBL" id="MDE4908985.1"/>
    </source>
</evidence>